<evidence type="ECO:0000313" key="21">
    <source>
        <dbReference type="EnsemblPlants" id="OPUNC09G09670.1"/>
    </source>
</evidence>
<protein>
    <recommendedName>
        <fullName evidence="15">Glutamate receptor</fullName>
    </recommendedName>
</protein>
<comment type="subunit">
    <text evidence="3">May form heteromers.</text>
</comment>
<comment type="function">
    <text evidence="15">Glutamate-gated receptor that probably acts as non-selective cation channel.</text>
</comment>
<evidence type="ECO:0000256" key="19">
    <source>
        <dbReference type="SAM" id="SignalP"/>
    </source>
</evidence>
<evidence type="ECO:0000256" key="6">
    <source>
        <dbReference type="ARBA" id="ARBA00022729"/>
    </source>
</evidence>
<dbReference type="OMA" id="IRMAWND"/>
<keyword evidence="5 18" id="KW-0812">Transmembrane</keyword>
<dbReference type="FunFam" id="3.40.50.2300:FF:000412">
    <property type="entry name" value="Glutamate receptor"/>
    <property type="match status" value="1"/>
</dbReference>
<evidence type="ECO:0000256" key="10">
    <source>
        <dbReference type="ARBA" id="ARBA00023170"/>
    </source>
</evidence>
<dbReference type="EnsemblPlants" id="OPUNC09G09670.1">
    <property type="protein sequence ID" value="OPUNC09G09670.1"/>
    <property type="gene ID" value="OPUNC09G09670"/>
</dbReference>
<dbReference type="SUPFAM" id="SSF53850">
    <property type="entry name" value="Periplasmic binding protein-like II"/>
    <property type="match status" value="1"/>
</dbReference>
<evidence type="ECO:0000259" key="20">
    <source>
        <dbReference type="SMART" id="SM00079"/>
    </source>
</evidence>
<dbReference type="Gene3D" id="3.40.50.2300">
    <property type="match status" value="2"/>
</dbReference>
<dbReference type="FunFam" id="1.10.287.70:FF:000037">
    <property type="entry name" value="Glutamate receptor"/>
    <property type="match status" value="1"/>
</dbReference>
<organism evidence="21">
    <name type="scientific">Oryza punctata</name>
    <name type="common">Red rice</name>
    <dbReference type="NCBI Taxonomy" id="4537"/>
    <lineage>
        <taxon>Eukaryota</taxon>
        <taxon>Viridiplantae</taxon>
        <taxon>Streptophyta</taxon>
        <taxon>Embryophyta</taxon>
        <taxon>Tracheophyta</taxon>
        <taxon>Spermatophyta</taxon>
        <taxon>Magnoliopsida</taxon>
        <taxon>Liliopsida</taxon>
        <taxon>Poales</taxon>
        <taxon>Poaceae</taxon>
        <taxon>BOP clade</taxon>
        <taxon>Oryzoideae</taxon>
        <taxon>Oryzeae</taxon>
        <taxon>Oryzinae</taxon>
        <taxon>Oryza</taxon>
    </lineage>
</organism>
<dbReference type="PIRSF" id="PIRSF037090">
    <property type="entry name" value="Iontro_Glu-like_rcpt_pln"/>
    <property type="match status" value="1"/>
</dbReference>
<reference evidence="21" key="2">
    <citation type="submission" date="2018-05" db="EMBL/GenBank/DDBJ databases">
        <title>OpunRS2 (Oryza punctata Reference Sequence Version 2).</title>
        <authorList>
            <person name="Zhang J."/>
            <person name="Kudrna D."/>
            <person name="Lee S."/>
            <person name="Talag J."/>
            <person name="Welchert J."/>
            <person name="Wing R.A."/>
        </authorList>
    </citation>
    <scope>NUCLEOTIDE SEQUENCE [LARGE SCALE GENOMIC DNA]</scope>
</reference>
<evidence type="ECO:0000256" key="9">
    <source>
        <dbReference type="ARBA" id="ARBA00023136"/>
    </source>
</evidence>
<keyword evidence="8 15" id="KW-0406">Ion transport</keyword>
<evidence type="ECO:0000256" key="4">
    <source>
        <dbReference type="ARBA" id="ARBA00022448"/>
    </source>
</evidence>
<evidence type="ECO:0000256" key="1">
    <source>
        <dbReference type="ARBA" id="ARBA00004141"/>
    </source>
</evidence>
<dbReference type="Pfam" id="PF00060">
    <property type="entry name" value="Lig_chan"/>
    <property type="match status" value="1"/>
</dbReference>
<name>A0A0E0M1I7_ORYPU</name>
<feature type="chain" id="PRO_5002367171" description="Glutamate receptor" evidence="19">
    <location>
        <begin position="30"/>
        <end position="965"/>
    </location>
</feature>
<dbReference type="SMART" id="SM00079">
    <property type="entry name" value="PBPe"/>
    <property type="match status" value="1"/>
</dbReference>
<feature type="disulfide bond" evidence="16">
    <location>
        <begin position="772"/>
        <end position="827"/>
    </location>
</feature>
<keyword evidence="11" id="KW-0325">Glycoprotein</keyword>
<comment type="similarity">
    <text evidence="2 15">Belongs to the glutamate-gated ion channel (TC 1.A.10.1) family.</text>
</comment>
<keyword evidence="4 15" id="KW-0813">Transport</keyword>
<evidence type="ECO:0000256" key="11">
    <source>
        <dbReference type="ARBA" id="ARBA00023180"/>
    </source>
</evidence>
<dbReference type="Proteomes" id="UP000026962">
    <property type="component" value="Chromosome 9"/>
</dbReference>
<dbReference type="CDD" id="cd19990">
    <property type="entry name" value="PBP1_GABAb_receptor_plant"/>
    <property type="match status" value="1"/>
</dbReference>
<dbReference type="InterPro" id="IPR001320">
    <property type="entry name" value="Iontro_rcpt_C"/>
</dbReference>
<keyword evidence="13 15" id="KW-0407">Ion channel</keyword>
<feature type="transmembrane region" description="Helical" evidence="18">
    <location>
        <begin position="638"/>
        <end position="655"/>
    </location>
</feature>
<dbReference type="InterPro" id="IPR001828">
    <property type="entry name" value="ANF_lig-bd_rcpt"/>
</dbReference>
<evidence type="ECO:0000256" key="13">
    <source>
        <dbReference type="ARBA" id="ARBA00023303"/>
    </source>
</evidence>
<feature type="signal peptide" evidence="19">
    <location>
        <begin position="1"/>
        <end position="29"/>
    </location>
</feature>
<evidence type="ECO:0000256" key="5">
    <source>
        <dbReference type="ARBA" id="ARBA00022692"/>
    </source>
</evidence>
<keyword evidence="6 19" id="KW-0732">Signal</keyword>
<evidence type="ECO:0000256" key="8">
    <source>
        <dbReference type="ARBA" id="ARBA00023065"/>
    </source>
</evidence>
<dbReference type="eggNOG" id="KOG1052">
    <property type="taxonomic scope" value="Eukaryota"/>
</dbReference>
<dbReference type="InterPro" id="IPR017103">
    <property type="entry name" value="Iontropic_Glu_rcpt_pln"/>
</dbReference>
<dbReference type="InterPro" id="IPR015683">
    <property type="entry name" value="Ionotropic_Glu_rcpt"/>
</dbReference>
<dbReference type="GO" id="GO:0016020">
    <property type="term" value="C:membrane"/>
    <property type="evidence" value="ECO:0007669"/>
    <property type="project" value="UniProtKB-SubCell"/>
</dbReference>
<comment type="subcellular location">
    <subcellularLocation>
        <location evidence="1">Membrane</location>
        <topology evidence="1">Multi-pass membrane protein</topology>
    </subcellularLocation>
</comment>
<evidence type="ECO:0000256" key="14">
    <source>
        <dbReference type="ARBA" id="ARBA00049638"/>
    </source>
</evidence>
<evidence type="ECO:0000256" key="16">
    <source>
        <dbReference type="PIRSR" id="PIRSR037090-50"/>
    </source>
</evidence>
<dbReference type="PANTHER" id="PTHR34836">
    <property type="entry name" value="OS06G0188250 PROTEIN"/>
    <property type="match status" value="1"/>
</dbReference>
<dbReference type="InterPro" id="IPR028082">
    <property type="entry name" value="Peripla_BP_I"/>
</dbReference>
<keyword evidence="7 18" id="KW-1133">Transmembrane helix</keyword>
<feature type="transmembrane region" description="Helical" evidence="18">
    <location>
        <begin position="844"/>
        <end position="868"/>
    </location>
</feature>
<dbReference type="Gene3D" id="1.10.287.70">
    <property type="match status" value="1"/>
</dbReference>
<evidence type="ECO:0000256" key="7">
    <source>
        <dbReference type="ARBA" id="ARBA00022989"/>
    </source>
</evidence>
<dbReference type="STRING" id="4537.A0A0E0M1I7"/>
<reference evidence="21" key="1">
    <citation type="submission" date="2015-04" db="UniProtKB">
        <authorList>
            <consortium name="EnsemblPlants"/>
        </authorList>
    </citation>
    <scope>IDENTIFICATION</scope>
</reference>
<evidence type="ECO:0000313" key="22">
    <source>
        <dbReference type="Proteomes" id="UP000026962"/>
    </source>
</evidence>
<accession>A0A0E0M1I7</accession>
<dbReference type="Gene3D" id="3.40.190.10">
    <property type="entry name" value="Periplasmic binding protein-like II"/>
    <property type="match status" value="1"/>
</dbReference>
<sequence length="965" mass="107979">MEAGARLTFAMPLVAVVIVLLHFFLGVRGVDVVVDGGGAVVARRRVVEVGVILDRSTWLGNISWACMELAMDDFYAAEEHANYTTALRLHLRDTGPDAVDAASAGVDLLKNVHVQAIVGPQTSAQAKFLAELGEKSSVPVVSFSANSPCRTASQTPYFIRAAWNDSSQAEAIVSLVQRFNWRDVIPVIEDDDSNTRFVPDLVDALRNAEIRVTHRYKIHPSARAHDIKRVISSLKDKWTSVFVVRMSYQLALSFFKHAKDEGMMGQGFVWIAAYGLTDIFDVVGSPAFDVMQGVIGMKPYVKDTKQLQNFRQRWRKKYQSENPGTSLSEPTISGLYAYDTVWALALAAEKAGYVNSDFLLSGKNNGSTDFDRINTSNAARKLLSTLLNIDFPGLSGKFKIQDMHLLSMTYEIINIVGEEQKVVGFWTPEFNISRGLNMKADIDAIIWAGGEKTVPRGWLFPMNKKLKIGVPAKPGFSGFIKKEKDNFKGLCIEVFEEVLNALPYKIPHYYVEFGNGKGESNGTYDELIYKVYHKIIKNDMDLPALFFPYCSPQDFDAAVGDITILANRSLYVDFTLPYTESGVRMLVPVQDRRQKTAWTFLQPLTADLWLGTGAFFVLTGFVVWFIEHRTNEEFRGPPVSQIGSIFYFAFSTLVFAHREKIVNNLSRFLLVIWLFVVLILQQSYTASLSSILTVEQLQPTVTNLDEVIRNGANVGYLNDSFMPELLKRLKIDESKLIALDSPDEYNEALSTGRVAVVVDEIPYLKVFLSKYCHNYTMVGPTYKFDGFGFAFPLGSPLTAEISRGILNFTSSNRMAQLERELYHNRTCPDKDDSQTSSSLTLRSFLGLFIITGASSLLALFLHVVITLYNHRHDLSSVGSQSSWCGWFAILLKIFHEGDRLNAPQLDEPAVLNANTTADTPWSTPDHISENVDSGSDMESQREEDRDDFVQGPDPPSFAYMHSERG</sequence>
<keyword evidence="12 15" id="KW-1071">Ligand-gated ion channel</keyword>
<dbReference type="PANTHER" id="PTHR34836:SF1">
    <property type="entry name" value="OS09G0428600 PROTEIN"/>
    <property type="match status" value="1"/>
</dbReference>
<comment type="function">
    <text evidence="14">Glutamate-gated receptor that probably acts as a non-selective cation channel. May be involved in light-signal transduction and calcium homeostasis via the regulation of calcium influx into cells.</text>
</comment>
<evidence type="ECO:0000256" key="17">
    <source>
        <dbReference type="SAM" id="MobiDB-lite"/>
    </source>
</evidence>
<dbReference type="HOGENOM" id="CLU_007358_0_2_1"/>
<evidence type="ECO:0000256" key="3">
    <source>
        <dbReference type="ARBA" id="ARBA00011095"/>
    </source>
</evidence>
<proteinExistence type="inferred from homology"/>
<evidence type="ECO:0000256" key="18">
    <source>
        <dbReference type="SAM" id="Phobius"/>
    </source>
</evidence>
<feature type="region of interest" description="Disordered" evidence="17">
    <location>
        <begin position="914"/>
        <end position="965"/>
    </location>
</feature>
<keyword evidence="10 15" id="KW-0675">Receptor</keyword>
<dbReference type="GO" id="GO:0015276">
    <property type="term" value="F:ligand-gated monoatomic ion channel activity"/>
    <property type="evidence" value="ECO:0007669"/>
    <property type="project" value="InterPro"/>
</dbReference>
<dbReference type="CDD" id="cd13686">
    <property type="entry name" value="GluR_Plant"/>
    <property type="match status" value="1"/>
</dbReference>
<dbReference type="AlphaFoldDB" id="A0A0E0M1I7"/>
<keyword evidence="16" id="KW-1015">Disulfide bond</keyword>
<dbReference type="SUPFAM" id="SSF53822">
    <property type="entry name" value="Periplasmic binding protein-like I"/>
    <property type="match status" value="1"/>
</dbReference>
<evidence type="ECO:0000256" key="2">
    <source>
        <dbReference type="ARBA" id="ARBA00008685"/>
    </source>
</evidence>
<dbReference type="InterPro" id="IPR044440">
    <property type="entry name" value="GABAb_receptor_plant_PBP1"/>
</dbReference>
<keyword evidence="22" id="KW-1185">Reference proteome</keyword>
<evidence type="ECO:0000256" key="15">
    <source>
        <dbReference type="PIRNR" id="PIRNR037090"/>
    </source>
</evidence>
<evidence type="ECO:0000256" key="12">
    <source>
        <dbReference type="ARBA" id="ARBA00023286"/>
    </source>
</evidence>
<keyword evidence="9 15" id="KW-0472">Membrane</keyword>
<dbReference type="Gramene" id="OPUNC09G09670.1">
    <property type="protein sequence ID" value="OPUNC09G09670.1"/>
    <property type="gene ID" value="OPUNC09G09670"/>
</dbReference>
<dbReference type="FunFam" id="3.40.50.2300:FF:000195">
    <property type="entry name" value="Glutamate receptor"/>
    <property type="match status" value="1"/>
</dbReference>
<feature type="domain" description="Ionotropic glutamate receptor C-terminal" evidence="20">
    <location>
        <begin position="467"/>
        <end position="823"/>
    </location>
</feature>
<feature type="transmembrane region" description="Helical" evidence="18">
    <location>
        <begin position="608"/>
        <end position="626"/>
    </location>
</feature>
<dbReference type="Pfam" id="PF01094">
    <property type="entry name" value="ANF_receptor"/>
    <property type="match status" value="1"/>
</dbReference>